<dbReference type="Proteomes" id="UP001321749">
    <property type="component" value="Unassembled WGS sequence"/>
</dbReference>
<reference evidence="2" key="1">
    <citation type="journal article" date="2023" name="Mol. Phylogenet. Evol.">
        <title>Genome-scale phylogeny and comparative genomics of the fungal order Sordariales.</title>
        <authorList>
            <person name="Hensen N."/>
            <person name="Bonometti L."/>
            <person name="Westerberg I."/>
            <person name="Brannstrom I.O."/>
            <person name="Guillou S."/>
            <person name="Cros-Aarteil S."/>
            <person name="Calhoun S."/>
            <person name="Haridas S."/>
            <person name="Kuo A."/>
            <person name="Mondo S."/>
            <person name="Pangilinan J."/>
            <person name="Riley R."/>
            <person name="LaButti K."/>
            <person name="Andreopoulos B."/>
            <person name="Lipzen A."/>
            <person name="Chen C."/>
            <person name="Yan M."/>
            <person name="Daum C."/>
            <person name="Ng V."/>
            <person name="Clum A."/>
            <person name="Steindorff A."/>
            <person name="Ohm R.A."/>
            <person name="Martin F."/>
            <person name="Silar P."/>
            <person name="Natvig D.O."/>
            <person name="Lalanne C."/>
            <person name="Gautier V."/>
            <person name="Ament-Velasquez S.L."/>
            <person name="Kruys A."/>
            <person name="Hutchinson M.I."/>
            <person name="Powell A.J."/>
            <person name="Barry K."/>
            <person name="Miller A.N."/>
            <person name="Grigoriev I.V."/>
            <person name="Debuchy R."/>
            <person name="Gladieux P."/>
            <person name="Hiltunen Thoren M."/>
            <person name="Johannesson H."/>
        </authorList>
    </citation>
    <scope>NUCLEOTIDE SEQUENCE</scope>
    <source>
        <strain evidence="2">PSN324</strain>
    </source>
</reference>
<reference evidence="2" key="2">
    <citation type="submission" date="2023-06" db="EMBL/GenBank/DDBJ databases">
        <authorList>
            <consortium name="Lawrence Berkeley National Laboratory"/>
            <person name="Mondo S.J."/>
            <person name="Hensen N."/>
            <person name="Bonometti L."/>
            <person name="Westerberg I."/>
            <person name="Brannstrom I.O."/>
            <person name="Guillou S."/>
            <person name="Cros-Aarteil S."/>
            <person name="Calhoun S."/>
            <person name="Haridas S."/>
            <person name="Kuo A."/>
            <person name="Pangilinan J."/>
            <person name="Riley R."/>
            <person name="Labutti K."/>
            <person name="Andreopoulos B."/>
            <person name="Lipzen A."/>
            <person name="Chen C."/>
            <person name="Yanf M."/>
            <person name="Daum C."/>
            <person name="Ng V."/>
            <person name="Clum A."/>
            <person name="Steindorff A."/>
            <person name="Ohm R."/>
            <person name="Martin F."/>
            <person name="Silar P."/>
            <person name="Natvig D."/>
            <person name="Lalanne C."/>
            <person name="Gautier V."/>
            <person name="Ament-Velasquez S.L."/>
            <person name="Kruys A."/>
            <person name="Hutchinson M.I."/>
            <person name="Powell A.J."/>
            <person name="Barry K."/>
            <person name="Miller A.N."/>
            <person name="Grigoriev I.V."/>
            <person name="Debuchy R."/>
            <person name="Gladieux P."/>
            <person name="Thoren M.H."/>
            <person name="Johannesson H."/>
        </authorList>
    </citation>
    <scope>NUCLEOTIDE SEQUENCE</scope>
    <source>
        <strain evidence="2">PSN324</strain>
    </source>
</reference>
<accession>A0AAV9HWL3</accession>
<proteinExistence type="predicted"/>
<sequence>MATQPRGIGSLRASSSLGLNRLSTFSRGGSSPLEPLGRSSLRSILGFSRASVDTTSEPTVEPVAAPAVQPIAPSSPVDSAPDHAGTVSPTKSATPAERPASPVTPVASSTEPASIENANPANAVEEIVTASVQEDASLPIGTVPAAVQDASVPGDAAVVVASSAPAASLALSYTDSAYSNDSLDAPVTPDKILALPLGTPDVTFALPHTISKDAPLDVQNNSSTIISPPEQTLTAVSAADEAAAPVEEFIATSEEAPTPVSTVVDSVSTKDLPAVPATEPIVAVDDAGIEANADAAANATTIVPVIESTAPAIPVRKALAIDTTFIDSNLEAPVTPGKLLALPQKVLTTPVLSACSVPASPVPAGASFLTLTSDSTTQGIVVDQDEDVTAAVSEATPEHAEDAFPLETPITASSSSSFASPAETEIHDSFSSASSVSSVADSDIVAPEKPHAKKTIEPIVWPVIYEDDFDAPVSSLVAKDFDLQEVMQLDFSWTIPQISQGMKDATELAAEKEAVNALTRGSPRARRLADAAQLLLLAI</sequence>
<name>A0AAV9HWL3_9PEZI</name>
<keyword evidence="3" id="KW-1185">Reference proteome</keyword>
<evidence type="ECO:0000313" key="2">
    <source>
        <dbReference type="EMBL" id="KAK4465138.1"/>
    </source>
</evidence>
<feature type="compositionally biased region" description="Polar residues" evidence="1">
    <location>
        <begin position="12"/>
        <end position="29"/>
    </location>
</feature>
<evidence type="ECO:0000256" key="1">
    <source>
        <dbReference type="SAM" id="MobiDB-lite"/>
    </source>
</evidence>
<gene>
    <name evidence="2" type="ORF">QBC42DRAFT_283767</name>
</gene>
<feature type="compositionally biased region" description="Low complexity" evidence="1">
    <location>
        <begin position="56"/>
        <end position="77"/>
    </location>
</feature>
<dbReference type="EMBL" id="MU864942">
    <property type="protein sequence ID" value="KAK4465138.1"/>
    <property type="molecule type" value="Genomic_DNA"/>
</dbReference>
<feature type="region of interest" description="Disordered" evidence="1">
    <location>
        <begin position="1"/>
        <end position="38"/>
    </location>
</feature>
<evidence type="ECO:0000313" key="3">
    <source>
        <dbReference type="Proteomes" id="UP001321749"/>
    </source>
</evidence>
<dbReference type="AlphaFoldDB" id="A0AAV9HWL3"/>
<comment type="caution">
    <text evidence="2">The sequence shown here is derived from an EMBL/GenBank/DDBJ whole genome shotgun (WGS) entry which is preliminary data.</text>
</comment>
<organism evidence="2 3">
    <name type="scientific">Cladorrhinum samala</name>
    <dbReference type="NCBI Taxonomy" id="585594"/>
    <lineage>
        <taxon>Eukaryota</taxon>
        <taxon>Fungi</taxon>
        <taxon>Dikarya</taxon>
        <taxon>Ascomycota</taxon>
        <taxon>Pezizomycotina</taxon>
        <taxon>Sordariomycetes</taxon>
        <taxon>Sordariomycetidae</taxon>
        <taxon>Sordariales</taxon>
        <taxon>Podosporaceae</taxon>
        <taxon>Cladorrhinum</taxon>
    </lineage>
</organism>
<protein>
    <submittedName>
        <fullName evidence="2">Uncharacterized protein</fullName>
    </submittedName>
</protein>
<feature type="region of interest" description="Disordered" evidence="1">
    <location>
        <begin position="51"/>
        <end position="119"/>
    </location>
</feature>
<feature type="compositionally biased region" description="Polar residues" evidence="1">
    <location>
        <begin position="106"/>
        <end position="119"/>
    </location>
</feature>